<accession>A0AA42AUL3</accession>
<keyword evidence="2" id="KW-1185">Reference proteome</keyword>
<dbReference type="Proteomes" id="UP001177140">
    <property type="component" value="Unassembled WGS sequence"/>
</dbReference>
<reference evidence="1" key="1">
    <citation type="submission" date="2022-03" db="EMBL/GenBank/DDBJ databases">
        <title>A functionally conserved STORR gene fusion in Papaver species that diverged 16.8 million years ago.</title>
        <authorList>
            <person name="Catania T."/>
        </authorList>
    </citation>
    <scope>NUCLEOTIDE SEQUENCE</scope>
    <source>
        <strain evidence="1">S-191538</strain>
    </source>
</reference>
<evidence type="ECO:0000313" key="2">
    <source>
        <dbReference type="Proteomes" id="UP001177140"/>
    </source>
</evidence>
<dbReference type="EMBL" id="JAJJMA010220136">
    <property type="protein sequence ID" value="MCL7041100.1"/>
    <property type="molecule type" value="Genomic_DNA"/>
</dbReference>
<gene>
    <name evidence="1" type="ORF">MKW94_028072</name>
</gene>
<protein>
    <submittedName>
        <fullName evidence="1">Uncharacterized protein</fullName>
    </submittedName>
</protein>
<name>A0AA42AUL3_PAPNU</name>
<dbReference type="AlphaFoldDB" id="A0AA42AUL3"/>
<sequence>LFIRKVLLDCGVVQADALSVDPLASLEKAYSAYLSIEPDRLVKVIHIILVNYYMVKISPMTMMPHLMNMVRKLEPDTLRLLVSAPSLMKTFRFDQGT</sequence>
<evidence type="ECO:0000313" key="1">
    <source>
        <dbReference type="EMBL" id="MCL7041100.1"/>
    </source>
</evidence>
<comment type="caution">
    <text evidence="1">The sequence shown here is derived from an EMBL/GenBank/DDBJ whole genome shotgun (WGS) entry which is preliminary data.</text>
</comment>
<proteinExistence type="predicted"/>
<feature type="non-terminal residue" evidence="1">
    <location>
        <position position="1"/>
    </location>
</feature>
<organism evidence="1 2">
    <name type="scientific">Papaver nudicaule</name>
    <name type="common">Iceland poppy</name>
    <dbReference type="NCBI Taxonomy" id="74823"/>
    <lineage>
        <taxon>Eukaryota</taxon>
        <taxon>Viridiplantae</taxon>
        <taxon>Streptophyta</taxon>
        <taxon>Embryophyta</taxon>
        <taxon>Tracheophyta</taxon>
        <taxon>Spermatophyta</taxon>
        <taxon>Magnoliopsida</taxon>
        <taxon>Ranunculales</taxon>
        <taxon>Papaveraceae</taxon>
        <taxon>Papaveroideae</taxon>
        <taxon>Papaver</taxon>
    </lineage>
</organism>